<dbReference type="AlphaFoldDB" id="A0A6L3ZFJ6"/>
<name>A0A6L3ZFJ6_9FLAO</name>
<organism evidence="2 3">
    <name type="scientific">Phaeocystidibacter marisrubri</name>
    <dbReference type="NCBI Taxonomy" id="1577780"/>
    <lineage>
        <taxon>Bacteria</taxon>
        <taxon>Pseudomonadati</taxon>
        <taxon>Bacteroidota</taxon>
        <taxon>Flavobacteriia</taxon>
        <taxon>Flavobacteriales</taxon>
        <taxon>Phaeocystidibacteraceae</taxon>
        <taxon>Phaeocystidibacter</taxon>
    </lineage>
</organism>
<reference evidence="2 3" key="1">
    <citation type="submission" date="2019-10" db="EMBL/GenBank/DDBJ databases">
        <title>Genome sequence of Phaeocystidibacter marisrubri JCM30614 (type strain).</title>
        <authorList>
            <person name="Bowman J.P."/>
        </authorList>
    </citation>
    <scope>NUCLEOTIDE SEQUENCE [LARGE SCALE GENOMIC DNA]</scope>
    <source>
        <strain evidence="2 3">JCM 30614</strain>
    </source>
</reference>
<keyword evidence="3" id="KW-1185">Reference proteome</keyword>
<evidence type="ECO:0000313" key="3">
    <source>
        <dbReference type="Proteomes" id="UP000484164"/>
    </source>
</evidence>
<dbReference type="InterPro" id="IPR025512">
    <property type="entry name" value="DUF4399"/>
</dbReference>
<feature type="domain" description="DUF4399" evidence="1">
    <location>
        <begin position="32"/>
        <end position="121"/>
    </location>
</feature>
<dbReference type="Pfam" id="PF14347">
    <property type="entry name" value="DUF4399"/>
    <property type="match status" value="1"/>
</dbReference>
<accession>A0A6L3ZFJ6</accession>
<evidence type="ECO:0000259" key="1">
    <source>
        <dbReference type="Pfam" id="PF14347"/>
    </source>
</evidence>
<sequence length="121" mass="13201">MQSDDPLAYEEGARVFFMTPTAGEVVSSPVHVDMGAENIEVVPAGELSYNTGHHHIIINKGHISKGETVPADEQHIHYGQGQVETELELEPGNYTLTLQFANGLHQSYGEALSETIEITVE</sequence>
<dbReference type="EMBL" id="WBVQ01000002">
    <property type="protein sequence ID" value="KAB2816661.1"/>
    <property type="molecule type" value="Genomic_DNA"/>
</dbReference>
<dbReference type="OrthoDB" id="531568at2"/>
<dbReference type="Proteomes" id="UP000484164">
    <property type="component" value="Unassembled WGS sequence"/>
</dbReference>
<protein>
    <submittedName>
        <fullName evidence="2">DUF4399 domain-containing protein</fullName>
    </submittedName>
</protein>
<gene>
    <name evidence="2" type="ORF">F8C82_11875</name>
</gene>
<comment type="caution">
    <text evidence="2">The sequence shown here is derived from an EMBL/GenBank/DDBJ whole genome shotgun (WGS) entry which is preliminary data.</text>
</comment>
<proteinExistence type="predicted"/>
<evidence type="ECO:0000313" key="2">
    <source>
        <dbReference type="EMBL" id="KAB2816661.1"/>
    </source>
</evidence>